<feature type="compositionally biased region" description="Low complexity" evidence="3">
    <location>
        <begin position="178"/>
        <end position="192"/>
    </location>
</feature>
<dbReference type="InterPro" id="IPR001964">
    <property type="entry name" value="Luteo_VPG"/>
</dbReference>
<organism evidence="4">
    <name type="scientific">Phasey bean mild yellows virus</name>
    <dbReference type="NCBI Taxonomy" id="1756832"/>
    <lineage>
        <taxon>Viruses</taxon>
        <taxon>Riboviria</taxon>
        <taxon>Orthornavirae</taxon>
        <taxon>Pisuviricota</taxon>
        <taxon>Pisoniviricetes</taxon>
        <taxon>Sobelivirales</taxon>
        <taxon>Solemoviridae</taxon>
        <taxon>Polerovirus</taxon>
        <taxon>Polerovirus PBMYV</taxon>
    </lineage>
</organism>
<feature type="region of interest" description="Disordered" evidence="3">
    <location>
        <begin position="127"/>
        <end position="192"/>
    </location>
</feature>
<dbReference type="EMBL" id="MT966038">
    <property type="protein sequence ID" value="QTJ01894.1"/>
    <property type="molecule type" value="Genomic_RNA"/>
</dbReference>
<feature type="compositionally biased region" description="Polar residues" evidence="3">
    <location>
        <begin position="127"/>
        <end position="137"/>
    </location>
</feature>
<sequence length="192" mass="21143">MAWGDADGATNALQGVSEWLWSKPLGYHAAEDDNDETADALLEEAELEEDARAKHLCYQRTISRAVPLDQSPSGRLYQRSLNSVLEYSRPTMNIRSSWSHWSSSPRPLPPPQVPSLMSWTPIANTAPSNPRLINSESPRMDPGVGALSLSTGRNGTTHPRTNFESFTKETGPRRLRARSGSPSSASSRTLNR</sequence>
<feature type="compositionally biased region" description="Polar residues" evidence="3">
    <location>
        <begin position="148"/>
        <end position="165"/>
    </location>
</feature>
<dbReference type="GO" id="GO:0046740">
    <property type="term" value="P:transport of virus in host, cell to cell"/>
    <property type="evidence" value="ECO:0007669"/>
    <property type="project" value="UniProtKB-KW"/>
</dbReference>
<evidence type="ECO:0000256" key="2">
    <source>
        <dbReference type="ARBA" id="ARBA00023031"/>
    </source>
</evidence>
<dbReference type="PRINTS" id="PR00912">
    <property type="entry name" value="LVIRUSORF5"/>
</dbReference>
<evidence type="ECO:0000256" key="1">
    <source>
        <dbReference type="ARBA" id="ARBA00022448"/>
    </source>
</evidence>
<evidence type="ECO:0000313" key="4">
    <source>
        <dbReference type="EMBL" id="ALR87187.1"/>
    </source>
</evidence>
<dbReference type="EMBL" id="KT963000">
    <property type="protein sequence ID" value="ALR87187.1"/>
    <property type="molecule type" value="Genomic_RNA"/>
</dbReference>
<gene>
    <name evidence="4" type="primary">MP</name>
</gene>
<evidence type="ECO:0000313" key="5">
    <source>
        <dbReference type="EMBL" id="QTJ01894.1"/>
    </source>
</evidence>
<protein>
    <submittedName>
        <fullName evidence="4">Movement protein</fullName>
    </submittedName>
</protein>
<keyword evidence="2" id="KW-0916">Viral movement protein</keyword>
<accession>A0A0S3JNV8</accession>
<keyword evidence="1" id="KW-0813">Transport</keyword>
<proteinExistence type="predicted"/>
<reference evidence="4" key="1">
    <citation type="journal article" date="2016" name="Genome Announc.">
        <title>Two Complete Genome Sequences of Phasey Bean Mild Yellows Virus, a Novel Member of the Luteoviridae from Australia.</title>
        <authorList>
            <person name="Sharman M."/>
            <person name="Kehoe M."/>
            <person name="Coutts B."/>
            <person name="van Leur J."/>
            <person name="Filardo F."/>
            <person name="Thomas J."/>
        </authorList>
    </citation>
    <scope>NUCLEOTIDE SEQUENCE</scope>
    <source>
        <strain evidence="4">ESPCL15</strain>
    </source>
</reference>
<evidence type="ECO:0000256" key="3">
    <source>
        <dbReference type="SAM" id="MobiDB-lite"/>
    </source>
</evidence>
<dbReference type="Pfam" id="PF01659">
    <property type="entry name" value="Luteo_Vpg"/>
    <property type="match status" value="1"/>
</dbReference>
<reference evidence="5" key="2">
    <citation type="journal article" date="2021" name="Arch. Virol.">
        <title>Biology and genetic diversity of phasey bean mild yellows virus, a common virus in legumes in Australia.</title>
        <authorList>
            <person name="Sharman M."/>
            <person name="Appiah A.S."/>
            <person name="Filardo F."/>
            <person name="Nancarrow N."/>
            <person name="Congdon B.S."/>
            <person name="Kehoe M."/>
            <person name="Aftab M."/>
            <person name="Tegg R.S."/>
            <person name="Wilson C.R."/>
        </authorList>
    </citation>
    <scope>NUCLEOTIDE SEQUENCE</scope>
    <source>
        <strain evidence="5">MK215 WA2019-1</strain>
    </source>
</reference>
<name>A0A0S3JNV8_9VIRU</name>